<dbReference type="eggNOG" id="COG3293">
    <property type="taxonomic scope" value="Bacteria"/>
</dbReference>
<evidence type="ECO:0000313" key="4">
    <source>
        <dbReference type="Proteomes" id="UP000002028"/>
    </source>
</evidence>
<organism evidence="3 4">
    <name type="scientific">Spirosoma linguale (strain ATCC 33905 / DSM 74 / LMG 10896 / Claus 1)</name>
    <dbReference type="NCBI Taxonomy" id="504472"/>
    <lineage>
        <taxon>Bacteria</taxon>
        <taxon>Pseudomonadati</taxon>
        <taxon>Bacteroidota</taxon>
        <taxon>Cytophagia</taxon>
        <taxon>Cytophagales</taxon>
        <taxon>Cytophagaceae</taxon>
        <taxon>Spirosoma</taxon>
    </lineage>
</organism>
<dbReference type="InterPro" id="IPR002559">
    <property type="entry name" value="Transposase_11"/>
</dbReference>
<dbReference type="Proteomes" id="UP000002028">
    <property type="component" value="Chromosome"/>
</dbReference>
<dbReference type="GO" id="GO:0004803">
    <property type="term" value="F:transposase activity"/>
    <property type="evidence" value="ECO:0007669"/>
    <property type="project" value="InterPro"/>
</dbReference>
<reference evidence="3 4" key="1">
    <citation type="journal article" date="2010" name="Stand. Genomic Sci.">
        <title>Complete genome sequence of Spirosoma linguale type strain (1).</title>
        <authorList>
            <person name="Lail K."/>
            <person name="Sikorski J."/>
            <person name="Saunders E."/>
            <person name="Lapidus A."/>
            <person name="Glavina Del Rio T."/>
            <person name="Copeland A."/>
            <person name="Tice H."/>
            <person name="Cheng J.-F."/>
            <person name="Lucas S."/>
            <person name="Nolan M."/>
            <person name="Bruce D."/>
            <person name="Goodwin L."/>
            <person name="Pitluck S."/>
            <person name="Ivanova N."/>
            <person name="Mavromatis K."/>
            <person name="Ovchinnikova G."/>
            <person name="Pati A."/>
            <person name="Chen A."/>
            <person name="Palaniappan K."/>
            <person name="Land M."/>
            <person name="Hauser L."/>
            <person name="Chang Y.-J."/>
            <person name="Jeffries C.D."/>
            <person name="Chain P."/>
            <person name="Brettin T."/>
            <person name="Detter J.C."/>
            <person name="Schuetze A."/>
            <person name="Rohde M."/>
            <person name="Tindall B.J."/>
            <person name="Goeker M."/>
            <person name="Bristow J."/>
            <person name="Eisen J.A."/>
            <person name="Markowitz V."/>
            <person name="Hugenholtz P."/>
            <person name="Kyrpides N.C."/>
            <person name="Klenk H.-P."/>
            <person name="Chen F."/>
        </authorList>
    </citation>
    <scope>NUCLEOTIDE SEQUENCE [LARGE SCALE GENOMIC DNA]</scope>
    <source>
        <strain evidence="4">ATCC 33905 / DSM 74 / LMG 10896 / Claus 1</strain>
    </source>
</reference>
<dbReference type="PANTHER" id="PTHR30007">
    <property type="entry name" value="PHP DOMAIN PROTEIN"/>
    <property type="match status" value="1"/>
</dbReference>
<protein>
    <submittedName>
        <fullName evidence="3">Transposase IS4 family protein</fullName>
    </submittedName>
</protein>
<dbReference type="GO" id="GO:0003677">
    <property type="term" value="F:DNA binding"/>
    <property type="evidence" value="ECO:0007669"/>
    <property type="project" value="InterPro"/>
</dbReference>
<sequence length="278" mass="31386">MGGSTTSETGGSVYSEIHSQWRNLPNQFPHWQAVYYYFDQWKTDGTLERINRALNQLDRTQEEREALPSVFCVDSQSVKLAPMICEYRGLDSHKKVNGRKRQLLVDTGGRLWAAHVHAANDGDGPAALALISDILWYGDRVEKVFGDGSYGGVFAKALAGWGLAFERAARPESAQGFVPVAKRWVVERTIAWTNRSGDPVFSAHRQRLRVYAIFFGRLATFSQHSADVATDQAQSPNLIPQHLLSNDFGQPKERQSYFLHQFLLELEECRNDPLTDQN</sequence>
<evidence type="ECO:0000259" key="2">
    <source>
        <dbReference type="Pfam" id="PF13340"/>
    </source>
</evidence>
<dbReference type="KEGG" id="sli:Slin_4850"/>
<keyword evidence="4" id="KW-1185">Reference proteome</keyword>
<dbReference type="GO" id="GO:0006313">
    <property type="term" value="P:DNA transposition"/>
    <property type="evidence" value="ECO:0007669"/>
    <property type="project" value="InterPro"/>
</dbReference>
<dbReference type="AlphaFoldDB" id="D2QQP7"/>
<gene>
    <name evidence="3" type="ordered locus">Slin_4850</name>
</gene>
<dbReference type="InterPro" id="IPR025161">
    <property type="entry name" value="IS402-like_dom"/>
</dbReference>
<evidence type="ECO:0000313" key="3">
    <source>
        <dbReference type="EMBL" id="ADB40828.1"/>
    </source>
</evidence>
<proteinExistence type="predicted"/>
<dbReference type="Pfam" id="PF13340">
    <property type="entry name" value="DUF4096"/>
    <property type="match status" value="1"/>
</dbReference>
<dbReference type="HOGENOM" id="CLU_1000787_0_0_10"/>
<feature type="domain" description="Insertion element IS402-like" evidence="2">
    <location>
        <begin position="19"/>
        <end position="50"/>
    </location>
</feature>
<dbReference type="STRING" id="504472.Slin_4850"/>
<feature type="domain" description="Transposase IS4-like" evidence="1">
    <location>
        <begin position="67"/>
        <end position="195"/>
    </location>
</feature>
<accession>D2QQP7</accession>
<dbReference type="PANTHER" id="PTHR30007:SF0">
    <property type="entry name" value="TRANSPOSASE"/>
    <property type="match status" value="1"/>
</dbReference>
<dbReference type="Pfam" id="PF01609">
    <property type="entry name" value="DDE_Tnp_1"/>
    <property type="match status" value="1"/>
</dbReference>
<name>D2QQP7_SPILD</name>
<dbReference type="EMBL" id="CP001769">
    <property type="protein sequence ID" value="ADB40828.1"/>
    <property type="molecule type" value="Genomic_DNA"/>
</dbReference>
<evidence type="ECO:0000259" key="1">
    <source>
        <dbReference type="Pfam" id="PF01609"/>
    </source>
</evidence>